<dbReference type="GeneID" id="106163205"/>
<dbReference type="InParanoid" id="A0A1S3IDD8"/>
<evidence type="ECO:0000256" key="1">
    <source>
        <dbReference type="SAM" id="MobiDB-lite"/>
    </source>
</evidence>
<feature type="compositionally biased region" description="Basic and acidic residues" evidence="1">
    <location>
        <begin position="12"/>
        <end position="23"/>
    </location>
</feature>
<feature type="compositionally biased region" description="Basic and acidic residues" evidence="1">
    <location>
        <begin position="159"/>
        <end position="175"/>
    </location>
</feature>
<accession>A0A1S3IDD8</accession>
<feature type="region of interest" description="Disordered" evidence="1">
    <location>
        <begin position="1"/>
        <end position="23"/>
    </location>
</feature>
<organism evidence="2 3">
    <name type="scientific">Lingula anatina</name>
    <name type="common">Brachiopod</name>
    <name type="synonym">Lingula unguis</name>
    <dbReference type="NCBI Taxonomy" id="7574"/>
    <lineage>
        <taxon>Eukaryota</taxon>
        <taxon>Metazoa</taxon>
        <taxon>Spiralia</taxon>
        <taxon>Lophotrochozoa</taxon>
        <taxon>Brachiopoda</taxon>
        <taxon>Linguliformea</taxon>
        <taxon>Lingulata</taxon>
        <taxon>Lingulida</taxon>
        <taxon>Linguloidea</taxon>
        <taxon>Lingulidae</taxon>
        <taxon>Lingula</taxon>
    </lineage>
</organism>
<evidence type="ECO:0000313" key="2">
    <source>
        <dbReference type="Proteomes" id="UP000085678"/>
    </source>
</evidence>
<sequence>MSPHSTISMEKLAQKERDLAEGERQRLRHLMMEGLIDSIDIYDKEERSRKKQNQQCPWRASSKSIDKSDHTHRGHSRRSDKTSTTTTNHARTPRSPRHVQVPETPETMVQWNRLKEAQTELPEKTEVRKDLKSDHNSEDEDTSHKSDTPNDVVDFDGEPTEKAVQKENSENVSDR</sequence>
<dbReference type="RefSeq" id="XP_013396173.1">
    <property type="nucleotide sequence ID" value="XM_013540719.1"/>
</dbReference>
<name>A0A1S3IDD8_LINAN</name>
<reference evidence="3" key="1">
    <citation type="submission" date="2025-08" db="UniProtKB">
        <authorList>
            <consortium name="RefSeq"/>
        </authorList>
    </citation>
    <scope>IDENTIFICATION</scope>
    <source>
        <tissue evidence="3">Gonads</tissue>
    </source>
</reference>
<gene>
    <name evidence="3" type="primary">LOC106163205</name>
</gene>
<feature type="compositionally biased region" description="Basic and acidic residues" evidence="1">
    <location>
        <begin position="113"/>
        <end position="148"/>
    </location>
</feature>
<dbReference type="AlphaFoldDB" id="A0A1S3IDD8"/>
<feature type="compositionally biased region" description="Basic and acidic residues" evidence="1">
    <location>
        <begin position="64"/>
        <end position="81"/>
    </location>
</feature>
<protein>
    <submittedName>
        <fullName evidence="3">Uncharacterized protein LOC106163205</fullName>
    </submittedName>
</protein>
<dbReference type="Proteomes" id="UP000085678">
    <property type="component" value="Unplaced"/>
</dbReference>
<evidence type="ECO:0000313" key="3">
    <source>
        <dbReference type="RefSeq" id="XP_013396173.1"/>
    </source>
</evidence>
<keyword evidence="2" id="KW-1185">Reference proteome</keyword>
<feature type="region of interest" description="Disordered" evidence="1">
    <location>
        <begin position="40"/>
        <end position="175"/>
    </location>
</feature>
<dbReference type="KEGG" id="lak:106163205"/>
<proteinExistence type="predicted"/>